<dbReference type="Gene3D" id="2.60.40.10">
    <property type="entry name" value="Immunoglobulins"/>
    <property type="match status" value="1"/>
</dbReference>
<protein>
    <recommendedName>
        <fullName evidence="2">Pesticidal crystal protein Cry22Aa Ig-like domain-containing protein</fullName>
    </recommendedName>
</protein>
<dbReference type="SUPFAM" id="SSF49785">
    <property type="entry name" value="Galactose-binding domain-like"/>
    <property type="match status" value="3"/>
</dbReference>
<dbReference type="RefSeq" id="WP_074930975.1">
    <property type="nucleotide sequence ID" value="NZ_FORI01000003.1"/>
</dbReference>
<dbReference type="PROSITE" id="PS51257">
    <property type="entry name" value="PROKAR_LIPOPROTEIN"/>
    <property type="match status" value="1"/>
</dbReference>
<dbReference type="Pfam" id="PF16403">
    <property type="entry name" value="Bact_surface_Ig-like"/>
    <property type="match status" value="1"/>
</dbReference>
<dbReference type="EMBL" id="FORI01000003">
    <property type="protein sequence ID" value="SFI61537.1"/>
    <property type="molecule type" value="Genomic_DNA"/>
</dbReference>
<sequence>MKKEIKGLCASLMITGAALSLAACKKTNTAPVINGAKDNVVKAGIEFDAMEGITASDKEDGNLTSKIMIESTPKLSFKNGKTTAENAGSYELVYSVTDSDGNTVEAYSTLTVGKKTGDAVVYKAFDFGKALKVDSQGWNAKISDAAGAQASLSKGAYVFDINNPGNGDGDIQLVKSGIELKAADYRVRIWAKSTKDTYAHILARNEKAAGWETFGGAFNVRIGKEVSPLELNFTGVKNGKAELLFNLGKITPNPENAKDTTPENFTVTIDKIEFYEISGEETKKPLFTNDFSSSKADSISVSAGDGADAKASVENKAGRFAIAKYPADGGVWSIKADTILAKTKIENGKKYYYSLKAKSEKAQSGECLVESASKYDACRVNFAGLNLKANEETIVSGVFTADKDVEDPVIRFQIGNPSDGVSANTITIDDVEFGLLEGDKEITKTIYAFNPYKRSAAGEKNSDNAWETFNGTDEDNDRGVGTIWNENGSLFYRIDQGGITDWHNKLIYGYGQSPLVLESDSYYTVEIKAKADKNVSCGFFLNPLGSWDPRIAERIDFTPQEQTFTFTTKDTFVTDMNFEMLFQFGSEQTANLGEVTVEITDMKIYQMKTM</sequence>
<keyword evidence="4" id="KW-1185">Reference proteome</keyword>
<dbReference type="AlphaFoldDB" id="A0A1I3JMP6"/>
<evidence type="ECO:0000313" key="3">
    <source>
        <dbReference type="EMBL" id="SFI61537.1"/>
    </source>
</evidence>
<dbReference type="InterPro" id="IPR032179">
    <property type="entry name" value="Cry22Aa_Ig-like"/>
</dbReference>
<dbReference type="Gene3D" id="2.60.120.260">
    <property type="entry name" value="Galactose-binding domain-like"/>
    <property type="match status" value="3"/>
</dbReference>
<feature type="signal peptide" evidence="1">
    <location>
        <begin position="1"/>
        <end position="22"/>
    </location>
</feature>
<reference evidence="4" key="1">
    <citation type="submission" date="2016-10" db="EMBL/GenBank/DDBJ databases">
        <authorList>
            <person name="Varghese N."/>
            <person name="Submissions S."/>
        </authorList>
    </citation>
    <scope>NUCLEOTIDE SEQUENCE [LARGE SCALE GENOMIC DNA]</scope>
    <source>
        <strain evidence="4">XBD1002</strain>
    </source>
</reference>
<dbReference type="Proteomes" id="UP000182737">
    <property type="component" value="Unassembled WGS sequence"/>
</dbReference>
<dbReference type="OrthoDB" id="384509at2"/>
<organism evidence="3 4">
    <name type="scientific">Treponema bryantii</name>
    <dbReference type="NCBI Taxonomy" id="163"/>
    <lineage>
        <taxon>Bacteria</taxon>
        <taxon>Pseudomonadati</taxon>
        <taxon>Spirochaetota</taxon>
        <taxon>Spirochaetia</taxon>
        <taxon>Spirochaetales</taxon>
        <taxon>Treponemataceae</taxon>
        <taxon>Treponema</taxon>
    </lineage>
</organism>
<dbReference type="InterPro" id="IPR013783">
    <property type="entry name" value="Ig-like_fold"/>
</dbReference>
<keyword evidence="1" id="KW-0732">Signal</keyword>
<accession>A0A1I3JMP6</accession>
<feature type="chain" id="PRO_5010227843" description="Pesticidal crystal protein Cry22Aa Ig-like domain-containing protein" evidence="1">
    <location>
        <begin position="23"/>
        <end position="610"/>
    </location>
</feature>
<evidence type="ECO:0000256" key="1">
    <source>
        <dbReference type="SAM" id="SignalP"/>
    </source>
</evidence>
<gene>
    <name evidence="3" type="ORF">SAMN04487775_103130</name>
</gene>
<dbReference type="InterPro" id="IPR008979">
    <property type="entry name" value="Galactose-bd-like_sf"/>
</dbReference>
<feature type="domain" description="Pesticidal crystal protein Cry22Aa Ig-like" evidence="2">
    <location>
        <begin position="33"/>
        <end position="107"/>
    </location>
</feature>
<name>A0A1I3JMP6_9SPIR</name>
<evidence type="ECO:0000313" key="4">
    <source>
        <dbReference type="Proteomes" id="UP000182737"/>
    </source>
</evidence>
<proteinExistence type="predicted"/>
<evidence type="ECO:0000259" key="2">
    <source>
        <dbReference type="Pfam" id="PF16403"/>
    </source>
</evidence>